<dbReference type="PANTHER" id="PTHR11353">
    <property type="entry name" value="CHAPERONIN"/>
    <property type="match status" value="1"/>
</dbReference>
<sequence length="154" mass="17193">MHADGRDFLMVQVLVLLKHLKQNLQVSAARALMHTVEVDKCEKIFLKASAKNRDIFCVGRVAEDDLNTATCGTVQTSVNYVIYEVLGSCEIFEEKQVGNERFNIFSGCHSTTTIVLRGGADQFIEEAERSLHDAIMIVRRALELPTVFCCGLVQ</sequence>
<dbReference type="EMBL" id="BQNB010014371">
    <property type="protein sequence ID" value="GJT27377.1"/>
    <property type="molecule type" value="Genomic_DNA"/>
</dbReference>
<keyword evidence="2" id="KW-0067">ATP-binding</keyword>
<protein>
    <submittedName>
        <fullName evidence="4">T-complex protein 1 subunit eta-like protein</fullName>
    </submittedName>
</protein>
<organism evidence="4 5">
    <name type="scientific">Tanacetum coccineum</name>
    <dbReference type="NCBI Taxonomy" id="301880"/>
    <lineage>
        <taxon>Eukaryota</taxon>
        <taxon>Viridiplantae</taxon>
        <taxon>Streptophyta</taxon>
        <taxon>Embryophyta</taxon>
        <taxon>Tracheophyta</taxon>
        <taxon>Spermatophyta</taxon>
        <taxon>Magnoliopsida</taxon>
        <taxon>eudicotyledons</taxon>
        <taxon>Gunneridae</taxon>
        <taxon>Pentapetalae</taxon>
        <taxon>asterids</taxon>
        <taxon>campanulids</taxon>
        <taxon>Asterales</taxon>
        <taxon>Asteraceae</taxon>
        <taxon>Asteroideae</taxon>
        <taxon>Anthemideae</taxon>
        <taxon>Anthemidinae</taxon>
        <taxon>Tanacetum</taxon>
    </lineage>
</organism>
<evidence type="ECO:0000313" key="4">
    <source>
        <dbReference type="EMBL" id="GJT27377.1"/>
    </source>
</evidence>
<dbReference type="InterPro" id="IPR027409">
    <property type="entry name" value="GroEL-like_apical_dom_sf"/>
</dbReference>
<dbReference type="Pfam" id="PF00118">
    <property type="entry name" value="Cpn60_TCP1"/>
    <property type="match status" value="1"/>
</dbReference>
<dbReference type="InterPro" id="IPR002423">
    <property type="entry name" value="Cpn60/GroEL/TCP-1"/>
</dbReference>
<proteinExistence type="predicted"/>
<reference evidence="4" key="2">
    <citation type="submission" date="2022-01" db="EMBL/GenBank/DDBJ databases">
        <authorList>
            <person name="Yamashiro T."/>
            <person name="Shiraishi A."/>
            <person name="Satake H."/>
            <person name="Nakayama K."/>
        </authorList>
    </citation>
    <scope>NUCLEOTIDE SEQUENCE</scope>
</reference>
<dbReference type="InterPro" id="IPR027410">
    <property type="entry name" value="TCP-1-like_intermed_sf"/>
</dbReference>
<evidence type="ECO:0000313" key="5">
    <source>
        <dbReference type="Proteomes" id="UP001151760"/>
    </source>
</evidence>
<evidence type="ECO:0000256" key="3">
    <source>
        <dbReference type="ARBA" id="ARBA00023186"/>
    </source>
</evidence>
<dbReference type="Gene3D" id="3.30.260.10">
    <property type="entry name" value="TCP-1-like chaperonin intermediate domain"/>
    <property type="match status" value="1"/>
</dbReference>
<gene>
    <name evidence="4" type="ORF">Tco_0907652</name>
</gene>
<keyword evidence="3" id="KW-0143">Chaperone</keyword>
<dbReference type="Gene3D" id="3.50.7.10">
    <property type="entry name" value="GroEL"/>
    <property type="match status" value="1"/>
</dbReference>
<evidence type="ECO:0000256" key="2">
    <source>
        <dbReference type="ARBA" id="ARBA00022840"/>
    </source>
</evidence>
<dbReference type="InterPro" id="IPR017998">
    <property type="entry name" value="Chaperone_TCP-1"/>
</dbReference>
<accession>A0ABQ5CMP9</accession>
<dbReference type="SUPFAM" id="SSF52029">
    <property type="entry name" value="GroEL apical domain-like"/>
    <property type="match status" value="1"/>
</dbReference>
<comment type="caution">
    <text evidence="4">The sequence shown here is derived from an EMBL/GenBank/DDBJ whole genome shotgun (WGS) entry which is preliminary data.</text>
</comment>
<dbReference type="SUPFAM" id="SSF54849">
    <property type="entry name" value="GroEL-intermediate domain like"/>
    <property type="match status" value="1"/>
</dbReference>
<evidence type="ECO:0000256" key="1">
    <source>
        <dbReference type="ARBA" id="ARBA00022741"/>
    </source>
</evidence>
<dbReference type="Proteomes" id="UP001151760">
    <property type="component" value="Unassembled WGS sequence"/>
</dbReference>
<keyword evidence="5" id="KW-1185">Reference proteome</keyword>
<keyword evidence="1" id="KW-0547">Nucleotide-binding</keyword>
<reference evidence="4" key="1">
    <citation type="journal article" date="2022" name="Int. J. Mol. Sci.">
        <title>Draft Genome of Tanacetum Coccineum: Genomic Comparison of Closely Related Tanacetum-Family Plants.</title>
        <authorList>
            <person name="Yamashiro T."/>
            <person name="Shiraishi A."/>
            <person name="Nakayama K."/>
            <person name="Satake H."/>
        </authorList>
    </citation>
    <scope>NUCLEOTIDE SEQUENCE</scope>
</reference>
<name>A0ABQ5CMP9_9ASTR</name>